<protein>
    <submittedName>
        <fullName evidence="1">Uncharacterized protein</fullName>
    </submittedName>
</protein>
<comment type="caution">
    <text evidence="1">The sequence shown here is derived from an EMBL/GenBank/DDBJ whole genome shotgun (WGS) entry which is preliminary data.</text>
</comment>
<sequence>MIYSVDELNNAYLAQAKAIHDRYEKVSNTQRTSEKDNTRYFMQIYKKILPRGQCARKLFMDT</sequence>
<organism evidence="1">
    <name type="scientific">invertebrate metagenome</name>
    <dbReference type="NCBI Taxonomy" id="1711999"/>
    <lineage>
        <taxon>unclassified sequences</taxon>
        <taxon>metagenomes</taxon>
        <taxon>organismal metagenomes</taxon>
    </lineage>
</organism>
<proteinExistence type="predicted"/>
<name>A0A2H9T9V9_9ZZZZ</name>
<evidence type="ECO:0000313" key="1">
    <source>
        <dbReference type="EMBL" id="PJE80045.1"/>
    </source>
</evidence>
<dbReference type="AlphaFoldDB" id="A0A2H9T9V9"/>
<gene>
    <name evidence="1" type="ORF">CI610_00984</name>
</gene>
<reference evidence="1" key="1">
    <citation type="journal article" date="2017" name="Appl. Environ. Microbiol.">
        <title>Molecular characterization of an Endozoicomonas-like organism causing infection in king scallop Pecten maximus L.</title>
        <authorList>
            <person name="Cano I."/>
            <person name="van Aerle R."/>
            <person name="Ross S."/>
            <person name="Verner-Jeffreys D.W."/>
            <person name="Paley R.K."/>
            <person name="Rimmer G."/>
            <person name="Ryder D."/>
            <person name="Hooper P."/>
            <person name="Stone D."/>
            <person name="Feist S.W."/>
        </authorList>
    </citation>
    <scope>NUCLEOTIDE SEQUENCE</scope>
</reference>
<dbReference type="EMBL" id="NSIT01000035">
    <property type="protein sequence ID" value="PJE80045.1"/>
    <property type="molecule type" value="Genomic_DNA"/>
</dbReference>
<accession>A0A2H9T9V9</accession>